<reference evidence="5" key="1">
    <citation type="submission" date="2022-11" db="EMBL/GenBank/DDBJ databases">
        <authorList>
            <person name="Petersen C."/>
        </authorList>
    </citation>
    <scope>NUCLEOTIDE SEQUENCE</scope>
    <source>
        <strain evidence="5">IBT 30069</strain>
    </source>
</reference>
<dbReference type="OrthoDB" id="20872at2759"/>
<feature type="repeat" description="ANK" evidence="3">
    <location>
        <begin position="85"/>
        <end position="117"/>
    </location>
</feature>
<sequence length="474" mass="51540">MPSLQTTSTNTNTNQAQKAKAIQDRIMSQTQTSRPPASLTTLPKELIIHISTFLPKTSDLNALSQTSTPLHTLLTISLYRRNATQSSSALHWAAKHNSTSTTRLSLAAGADTQAITDTEKQIKGCTPLLIAAYNGCTEVLNILLQNDDINFNPNARDRKHIRPPISWAVKQKHYSIVRALIRDERVDVDLQDKNGDTALLLAANASNWDMVSLLVGSGRADPRIPNRQGATALSKASREREAEKDVDLLFAAHLRLILDEDSSESHVQHVFFYAAIMGQLEIVRYLVEFFGVMIDPNGGTNGYGRGAFSIAADREQVDVVRYLIGWEKTDPNLRDGWQHQSPLFVAAKEGRVDVVDVLVSSHRVDLELVDVHGTTPLSEAATRENGDVIRRLVGGGPVGGESTRRADPNARDQNGETALFKAASMGILENVNALLEAEGIDKSLGNAEGQTPLGIADELGFSLVATRLRASGSS</sequence>
<evidence type="ECO:0000256" key="3">
    <source>
        <dbReference type="PROSITE-ProRule" id="PRU00023"/>
    </source>
</evidence>
<keyword evidence="2 3" id="KW-0040">ANK repeat</keyword>
<evidence type="ECO:0000256" key="1">
    <source>
        <dbReference type="ARBA" id="ARBA00022737"/>
    </source>
</evidence>
<dbReference type="SMART" id="SM00248">
    <property type="entry name" value="ANK"/>
    <property type="match status" value="9"/>
</dbReference>
<comment type="caution">
    <text evidence="5">The sequence shown here is derived from an EMBL/GenBank/DDBJ whole genome shotgun (WGS) entry which is preliminary data.</text>
</comment>
<dbReference type="AlphaFoldDB" id="A0A9W9GCH3"/>
<dbReference type="PROSITE" id="PS50088">
    <property type="entry name" value="ANK_REPEAT"/>
    <property type="match status" value="1"/>
</dbReference>
<dbReference type="PANTHER" id="PTHR24198:SF165">
    <property type="entry name" value="ANKYRIN REPEAT-CONTAINING PROTEIN-RELATED"/>
    <property type="match status" value="1"/>
</dbReference>
<feature type="region of interest" description="Disordered" evidence="4">
    <location>
        <begin position="1"/>
        <end position="38"/>
    </location>
</feature>
<gene>
    <name evidence="5" type="ORF">N7456_000440</name>
</gene>
<dbReference type="EMBL" id="JAPQKH010000001">
    <property type="protein sequence ID" value="KAJ5116092.1"/>
    <property type="molecule type" value="Genomic_DNA"/>
</dbReference>
<reference evidence="5" key="2">
    <citation type="journal article" date="2023" name="IMA Fungus">
        <title>Comparative genomic study of the Penicillium genus elucidates a diverse pangenome and 15 lateral gene transfer events.</title>
        <authorList>
            <person name="Petersen C."/>
            <person name="Sorensen T."/>
            <person name="Nielsen M.R."/>
            <person name="Sondergaard T.E."/>
            <person name="Sorensen J.L."/>
            <person name="Fitzpatrick D.A."/>
            <person name="Frisvad J.C."/>
            <person name="Nielsen K.L."/>
        </authorList>
    </citation>
    <scope>NUCLEOTIDE SEQUENCE</scope>
    <source>
        <strain evidence="5">IBT 30069</strain>
    </source>
</reference>
<evidence type="ECO:0000313" key="6">
    <source>
        <dbReference type="Proteomes" id="UP001149165"/>
    </source>
</evidence>
<dbReference type="Gene3D" id="1.25.40.20">
    <property type="entry name" value="Ankyrin repeat-containing domain"/>
    <property type="match status" value="2"/>
</dbReference>
<accession>A0A9W9GCH3</accession>
<name>A0A9W9GCH3_9EURO</name>
<evidence type="ECO:0008006" key="7">
    <source>
        <dbReference type="Google" id="ProtNLM"/>
    </source>
</evidence>
<organism evidence="5 6">
    <name type="scientific">Penicillium angulare</name>
    <dbReference type="NCBI Taxonomy" id="116970"/>
    <lineage>
        <taxon>Eukaryota</taxon>
        <taxon>Fungi</taxon>
        <taxon>Dikarya</taxon>
        <taxon>Ascomycota</taxon>
        <taxon>Pezizomycotina</taxon>
        <taxon>Eurotiomycetes</taxon>
        <taxon>Eurotiomycetidae</taxon>
        <taxon>Eurotiales</taxon>
        <taxon>Aspergillaceae</taxon>
        <taxon>Penicillium</taxon>
    </lineage>
</organism>
<proteinExistence type="predicted"/>
<keyword evidence="1" id="KW-0677">Repeat</keyword>
<dbReference type="Pfam" id="PF12796">
    <property type="entry name" value="Ank_2"/>
    <property type="match status" value="3"/>
</dbReference>
<evidence type="ECO:0000256" key="2">
    <source>
        <dbReference type="ARBA" id="ARBA00023043"/>
    </source>
</evidence>
<dbReference type="SUPFAM" id="SSF48403">
    <property type="entry name" value="Ankyrin repeat"/>
    <property type="match status" value="1"/>
</dbReference>
<feature type="compositionally biased region" description="Polar residues" evidence="4">
    <location>
        <begin position="26"/>
        <end position="38"/>
    </location>
</feature>
<feature type="compositionally biased region" description="Low complexity" evidence="4">
    <location>
        <begin position="1"/>
        <end position="20"/>
    </location>
</feature>
<protein>
    <recommendedName>
        <fullName evidence="7">F-box domain-containing protein</fullName>
    </recommendedName>
</protein>
<dbReference type="InterPro" id="IPR002110">
    <property type="entry name" value="Ankyrin_rpt"/>
</dbReference>
<keyword evidence="6" id="KW-1185">Reference proteome</keyword>
<dbReference type="InterPro" id="IPR036770">
    <property type="entry name" value="Ankyrin_rpt-contain_sf"/>
</dbReference>
<evidence type="ECO:0000256" key="4">
    <source>
        <dbReference type="SAM" id="MobiDB-lite"/>
    </source>
</evidence>
<evidence type="ECO:0000313" key="5">
    <source>
        <dbReference type="EMBL" id="KAJ5116092.1"/>
    </source>
</evidence>
<dbReference type="PANTHER" id="PTHR24198">
    <property type="entry name" value="ANKYRIN REPEAT AND PROTEIN KINASE DOMAIN-CONTAINING PROTEIN"/>
    <property type="match status" value="1"/>
</dbReference>
<dbReference type="Proteomes" id="UP001149165">
    <property type="component" value="Unassembled WGS sequence"/>
</dbReference>